<keyword evidence="2" id="KW-1185">Reference proteome</keyword>
<dbReference type="InterPro" id="IPR008914">
    <property type="entry name" value="PEBP"/>
</dbReference>
<accession>A0A5C1QP03</accession>
<dbReference type="KEGG" id="ock:EXM22_13505"/>
<name>A0A5C1QP03_9SPIO</name>
<protein>
    <recommendedName>
        <fullName evidence="3">YbhB/YbcL family Raf kinase inhibitor-like protein</fullName>
    </recommendedName>
</protein>
<evidence type="ECO:0000313" key="1">
    <source>
        <dbReference type="EMBL" id="QEN08959.1"/>
    </source>
</evidence>
<reference evidence="1 2" key="1">
    <citation type="submission" date="2019-02" db="EMBL/GenBank/DDBJ databases">
        <title>Complete Genome Sequence and Methylome Analysis of free living Spirochaetas.</title>
        <authorList>
            <person name="Fomenkov A."/>
            <person name="Dubinina G."/>
            <person name="Leshcheva N."/>
            <person name="Mikheeva N."/>
            <person name="Grabovich M."/>
            <person name="Vincze T."/>
            <person name="Roberts R.J."/>
        </authorList>
    </citation>
    <scope>NUCLEOTIDE SEQUENCE [LARGE SCALE GENOMIC DNA]</scope>
    <source>
        <strain evidence="1 2">K2</strain>
    </source>
</reference>
<dbReference type="AlphaFoldDB" id="A0A5C1QP03"/>
<dbReference type="RefSeq" id="WP_149487038.1">
    <property type="nucleotide sequence ID" value="NZ_CP036150.1"/>
</dbReference>
<dbReference type="SUPFAM" id="SSF49777">
    <property type="entry name" value="PEBP-like"/>
    <property type="match status" value="1"/>
</dbReference>
<dbReference type="InterPro" id="IPR036610">
    <property type="entry name" value="PEBP-like_sf"/>
</dbReference>
<evidence type="ECO:0008006" key="3">
    <source>
        <dbReference type="Google" id="ProtNLM"/>
    </source>
</evidence>
<organism evidence="1 2">
    <name type="scientific">Oceanispirochaeta crateris</name>
    <dbReference type="NCBI Taxonomy" id="2518645"/>
    <lineage>
        <taxon>Bacteria</taxon>
        <taxon>Pseudomonadati</taxon>
        <taxon>Spirochaetota</taxon>
        <taxon>Spirochaetia</taxon>
        <taxon>Spirochaetales</taxon>
        <taxon>Spirochaetaceae</taxon>
        <taxon>Oceanispirochaeta</taxon>
    </lineage>
</organism>
<proteinExistence type="predicted"/>
<dbReference type="Pfam" id="PF01161">
    <property type="entry name" value="PBP"/>
    <property type="match status" value="1"/>
</dbReference>
<dbReference type="OrthoDB" id="9797506at2"/>
<dbReference type="EMBL" id="CP036150">
    <property type="protein sequence ID" value="QEN08959.1"/>
    <property type="molecule type" value="Genomic_DNA"/>
</dbReference>
<dbReference type="Gene3D" id="3.90.280.10">
    <property type="entry name" value="PEBP-like"/>
    <property type="match status" value="1"/>
</dbReference>
<gene>
    <name evidence="1" type="ORF">EXM22_13505</name>
</gene>
<sequence length="287" mass="31724">MHQQEFGILKSSIILIFLFLVVLGLNANGQSDGSDLESTVEEILDHYDPQSLSLDDALAIHADFKEAGIKGGPDLDTIINNNGFDAEQLRTLVPPPDGPRHIQGEKREPSVPVFSSLEQDFGPAEFSLFSPAIDEKGELFNQYKCEKKDNNIEKSIPLNWTNIPEGTGSLAIVMYHFPNPGDRSHVNSYLLLWGIEPSIMEIPHGMADQGDWYMGSNKDGNAISYTSPCSKGPGSHKYTIAIFALSGFPEELPAHSSRDINFESFMTAIEKQNILGKAELNFLDIRK</sequence>
<dbReference type="Proteomes" id="UP000324209">
    <property type="component" value="Chromosome"/>
</dbReference>
<evidence type="ECO:0000313" key="2">
    <source>
        <dbReference type="Proteomes" id="UP000324209"/>
    </source>
</evidence>